<feature type="transmembrane region" description="Helical" evidence="1">
    <location>
        <begin position="127"/>
        <end position="146"/>
    </location>
</feature>
<feature type="transmembrane region" description="Helical" evidence="1">
    <location>
        <begin position="103"/>
        <end position="121"/>
    </location>
</feature>
<evidence type="ECO:0000313" key="2">
    <source>
        <dbReference type="EMBL" id="TQJ05325.1"/>
    </source>
</evidence>
<sequence length="177" mass="18313">MSEPAAHGTDHTVSRPGHRSPLVRSLLAGVIGAVLVLAWWLVFQAIGGLPFFVDGDDFRCEGLGCAAAPLGALFVNLMLTTALVFGGSVAASWPLLRLARVDPVWPVVLLGPVGTLFMAWLADRTLANATASAAGMAALGYALAAYLTAPSLRRNTRVLLLVAVLGIAIVRAATSAV</sequence>
<organism evidence="2 3">
    <name type="scientific">Amycolatopsis cihanbeyliensis</name>
    <dbReference type="NCBI Taxonomy" id="1128664"/>
    <lineage>
        <taxon>Bacteria</taxon>
        <taxon>Bacillati</taxon>
        <taxon>Actinomycetota</taxon>
        <taxon>Actinomycetes</taxon>
        <taxon>Pseudonocardiales</taxon>
        <taxon>Pseudonocardiaceae</taxon>
        <taxon>Amycolatopsis</taxon>
    </lineage>
</organism>
<evidence type="ECO:0000313" key="3">
    <source>
        <dbReference type="Proteomes" id="UP000320876"/>
    </source>
</evidence>
<feature type="transmembrane region" description="Helical" evidence="1">
    <location>
        <begin position="158"/>
        <end position="176"/>
    </location>
</feature>
<dbReference type="AlphaFoldDB" id="A0A542DQU5"/>
<gene>
    <name evidence="2" type="ORF">FB471_5153</name>
</gene>
<accession>A0A542DQU5</accession>
<keyword evidence="1" id="KW-1133">Transmembrane helix</keyword>
<feature type="transmembrane region" description="Helical" evidence="1">
    <location>
        <begin position="26"/>
        <end position="53"/>
    </location>
</feature>
<feature type="transmembrane region" description="Helical" evidence="1">
    <location>
        <begin position="73"/>
        <end position="96"/>
    </location>
</feature>
<keyword evidence="3" id="KW-1185">Reference proteome</keyword>
<keyword evidence="1" id="KW-0812">Transmembrane</keyword>
<keyword evidence="1" id="KW-0472">Membrane</keyword>
<reference evidence="2 3" key="1">
    <citation type="submission" date="2019-06" db="EMBL/GenBank/DDBJ databases">
        <title>Sequencing the genomes of 1000 actinobacteria strains.</title>
        <authorList>
            <person name="Klenk H.-P."/>
        </authorList>
    </citation>
    <scope>NUCLEOTIDE SEQUENCE [LARGE SCALE GENOMIC DNA]</scope>
    <source>
        <strain evidence="2 3">DSM 45679</strain>
    </source>
</reference>
<comment type="caution">
    <text evidence="2">The sequence shown here is derived from an EMBL/GenBank/DDBJ whole genome shotgun (WGS) entry which is preliminary data.</text>
</comment>
<dbReference type="Proteomes" id="UP000320876">
    <property type="component" value="Unassembled WGS sequence"/>
</dbReference>
<evidence type="ECO:0000256" key="1">
    <source>
        <dbReference type="SAM" id="Phobius"/>
    </source>
</evidence>
<protein>
    <submittedName>
        <fullName evidence="2">Uncharacterized protein</fullName>
    </submittedName>
</protein>
<dbReference type="RefSeq" id="WP_142000872.1">
    <property type="nucleotide sequence ID" value="NZ_VFML01000001.1"/>
</dbReference>
<dbReference type="EMBL" id="VFML01000001">
    <property type="protein sequence ID" value="TQJ05325.1"/>
    <property type="molecule type" value="Genomic_DNA"/>
</dbReference>
<name>A0A542DQU5_AMYCI</name>
<proteinExistence type="predicted"/>